<keyword evidence="5" id="KW-1185">Reference proteome</keyword>
<feature type="compositionally biased region" description="Polar residues" evidence="3">
    <location>
        <begin position="271"/>
        <end position="283"/>
    </location>
</feature>
<sequence>MSSNKRRAVEAAINRPDFMQWSAYPSDKASSYPLIPGQVRGELVSRPSRFLYMADSSLGAGGMSAGRKDFKNAHQGDASAHSHNLRETLKAKVNHVQDFENAVSEPVSNYLRKADEGRLLRSTDRNKYYGSFLSLGLPPQIKDGSDTPMDVIRNEGLDLRLTLGHNYEENIAPDRADEGPEHASGMAIADNRAIVDYTNYAHLSRVTNQLSTIELNAHQNKIPVYVIRNSVCKPHRTLDCNYKHKRNAAVFGGVKVTANYEAMVDYHNSAQSSGATSQVSTVEPNAHRSPESNSNPAGNAKTHETFRRELPNTIGERHPNVNLSSVHSLFSTGIFDGAPVKYILRRRNLLWLFIRHLTYGVPQIILHGVIKGPKILCSCRECNNSEYVTPYKFELHAGGRTKHPNACIYFENGKTVHGVFQQLRDTPEHMLFDAIPRIAGSADSDSLPLFMLWLHL</sequence>
<evidence type="ECO:0000256" key="1">
    <source>
        <dbReference type="ARBA" id="ARBA00004123"/>
    </source>
</evidence>
<dbReference type="GeneID" id="115729420"/>
<evidence type="ECO:0000256" key="3">
    <source>
        <dbReference type="SAM" id="MobiDB-lite"/>
    </source>
</evidence>
<dbReference type="PANTHER" id="PTHR47025:SF9">
    <property type="entry name" value="PROTEIN, PUTATIVE-RELATED"/>
    <property type="match status" value="1"/>
</dbReference>
<proteinExistence type="predicted"/>
<feature type="domain" description="Tify" evidence="4">
    <location>
        <begin position="368"/>
        <end position="422"/>
    </location>
</feature>
<evidence type="ECO:0000256" key="2">
    <source>
        <dbReference type="ARBA" id="ARBA00023242"/>
    </source>
</evidence>
<keyword evidence="2" id="KW-0539">Nucleus</keyword>
<feature type="region of interest" description="Disordered" evidence="3">
    <location>
        <begin position="271"/>
        <end position="303"/>
    </location>
</feature>
<gene>
    <name evidence="6" type="primary">LOC115729420</name>
</gene>
<comment type="subcellular location">
    <subcellularLocation>
        <location evidence="1">Nucleus</location>
    </subcellularLocation>
</comment>
<dbReference type="PANTHER" id="PTHR47025">
    <property type="entry name" value="AUTOIMMUNE REGULATOR"/>
    <property type="match status" value="1"/>
</dbReference>
<dbReference type="InterPro" id="IPR032308">
    <property type="entry name" value="TDBD"/>
</dbReference>
<evidence type="ECO:0000313" key="6">
    <source>
        <dbReference type="RefSeq" id="XP_048140276.1"/>
    </source>
</evidence>
<evidence type="ECO:0000259" key="4">
    <source>
        <dbReference type="Pfam" id="PF16135"/>
    </source>
</evidence>
<dbReference type="RefSeq" id="XP_048140276.1">
    <property type="nucleotide sequence ID" value="XM_048284319.1"/>
</dbReference>
<accession>A0ABM3HUL4</accession>
<name>A0ABM3HUL4_9MYRT</name>
<dbReference type="Pfam" id="PF16135">
    <property type="entry name" value="TDBD"/>
    <property type="match status" value="1"/>
</dbReference>
<organism evidence="5 6">
    <name type="scientific">Rhodamnia argentea</name>
    <dbReference type="NCBI Taxonomy" id="178133"/>
    <lineage>
        <taxon>Eukaryota</taxon>
        <taxon>Viridiplantae</taxon>
        <taxon>Streptophyta</taxon>
        <taxon>Embryophyta</taxon>
        <taxon>Tracheophyta</taxon>
        <taxon>Spermatophyta</taxon>
        <taxon>Magnoliopsida</taxon>
        <taxon>eudicotyledons</taxon>
        <taxon>Gunneridae</taxon>
        <taxon>Pentapetalae</taxon>
        <taxon>rosids</taxon>
        <taxon>malvids</taxon>
        <taxon>Myrtales</taxon>
        <taxon>Myrtaceae</taxon>
        <taxon>Myrtoideae</taxon>
        <taxon>Myrteae</taxon>
        <taxon>Australasian group</taxon>
        <taxon>Rhodamnia</taxon>
    </lineage>
</organism>
<dbReference type="Proteomes" id="UP000827889">
    <property type="component" value="Chromosome 8"/>
</dbReference>
<evidence type="ECO:0000313" key="5">
    <source>
        <dbReference type="Proteomes" id="UP000827889"/>
    </source>
</evidence>
<reference evidence="6" key="1">
    <citation type="submission" date="2025-08" db="UniProtKB">
        <authorList>
            <consortium name="RefSeq"/>
        </authorList>
    </citation>
    <scope>IDENTIFICATION</scope>
    <source>
        <tissue evidence="6">Leaf</tissue>
    </source>
</reference>
<protein>
    <submittedName>
        <fullName evidence="6">Uncharacterized protein LOC115729420</fullName>
    </submittedName>
</protein>